<evidence type="ECO:0000313" key="2">
    <source>
        <dbReference type="EMBL" id="AUH63819.1"/>
    </source>
</evidence>
<dbReference type="Proteomes" id="UP000234530">
    <property type="component" value="Chromosome"/>
</dbReference>
<reference evidence="2 3" key="1">
    <citation type="journal article" date="2013" name="Antonie Van Leeuwenhoek">
        <title>Paracoccus zhejiangensis sp. nov., isolated from activated sludge in wastewater-treatment system.</title>
        <authorList>
            <person name="Wu Z.G."/>
            <person name="Zhang D.F."/>
            <person name="Liu Y.L."/>
            <person name="Wang F."/>
            <person name="Jiang X."/>
            <person name="Li C."/>
            <person name="Li S.P."/>
            <person name="Hong Q."/>
            <person name="Li W.J."/>
        </authorList>
    </citation>
    <scope>NUCLEOTIDE SEQUENCE [LARGE SCALE GENOMIC DNA]</scope>
    <source>
        <strain evidence="2 3">J6</strain>
    </source>
</reference>
<feature type="region of interest" description="Disordered" evidence="1">
    <location>
        <begin position="258"/>
        <end position="307"/>
    </location>
</feature>
<evidence type="ECO:0000256" key="1">
    <source>
        <dbReference type="SAM" id="MobiDB-lite"/>
    </source>
</evidence>
<protein>
    <submittedName>
        <fullName evidence="2">PAS domain-containing protein</fullName>
    </submittedName>
</protein>
<dbReference type="AlphaFoldDB" id="A0A2H5EWZ4"/>
<dbReference type="Pfam" id="PF07310">
    <property type="entry name" value="PAS_5"/>
    <property type="match status" value="1"/>
</dbReference>
<sequence>MAKPPVPVNPAACRGGRARCRSGLVNHLLTKDSDETDTAAILAVVLLCLSPAFSGNQPLPDDNQKSGDLPPGAGGRVLHLAEFDANNPARILADLRDYWQSLRRGRAIPLRSEIEPKGIRGALDYAFILERVAPGAARFRLAGRHLIDLMGMEVRGMPLCAFLNPGSRGRLSDVLETVFHAPQLAELTLVAKAEYARPALAARMLLMPLRSDLGDVTRALGCLISEGEPGSLPRRFDLVRERILPIFEGAEIVAPSASAPGFAEPPADWRRTRLPAPAEPATPAAAPAAPAPSAAATALPETPEDRRARFRVVVRND</sequence>
<dbReference type="OrthoDB" id="8478628at2"/>
<evidence type="ECO:0000313" key="3">
    <source>
        <dbReference type="Proteomes" id="UP000234530"/>
    </source>
</evidence>
<dbReference type="EMBL" id="CP025430">
    <property type="protein sequence ID" value="AUH63819.1"/>
    <property type="molecule type" value="Genomic_DNA"/>
</dbReference>
<organism evidence="2 3">
    <name type="scientific">Paracoccus zhejiangensis</name>
    <dbReference type="NCBI Taxonomy" id="1077935"/>
    <lineage>
        <taxon>Bacteria</taxon>
        <taxon>Pseudomonadati</taxon>
        <taxon>Pseudomonadota</taxon>
        <taxon>Alphaproteobacteria</taxon>
        <taxon>Rhodobacterales</taxon>
        <taxon>Paracoccaceae</taxon>
        <taxon>Paracoccus</taxon>
    </lineage>
</organism>
<dbReference type="InterPro" id="IPR009922">
    <property type="entry name" value="DUF1457"/>
</dbReference>
<accession>A0A2H5EWZ4</accession>
<proteinExistence type="predicted"/>
<keyword evidence="3" id="KW-1185">Reference proteome</keyword>
<dbReference type="KEGG" id="pzh:CX676_06305"/>
<name>A0A2H5EWZ4_9RHOB</name>
<gene>
    <name evidence="2" type="ORF">CX676_06305</name>
</gene>
<feature type="compositionally biased region" description="Low complexity" evidence="1">
    <location>
        <begin position="275"/>
        <end position="301"/>
    </location>
</feature>